<feature type="non-terminal residue" evidence="3">
    <location>
        <position position="1"/>
    </location>
</feature>
<evidence type="ECO:0000313" key="3">
    <source>
        <dbReference type="EMBL" id="JAI17393.1"/>
    </source>
</evidence>
<protein>
    <submittedName>
        <fullName evidence="3">Putative esterase and lipase</fullName>
    </submittedName>
</protein>
<feature type="domain" description="Carboxylesterase type B" evidence="2">
    <location>
        <begin position="2"/>
        <end position="516"/>
    </location>
</feature>
<dbReference type="Pfam" id="PF00135">
    <property type="entry name" value="COesterase"/>
    <property type="match status" value="1"/>
</dbReference>
<keyword evidence="1" id="KW-0325">Glycoprotein</keyword>
<dbReference type="EMBL" id="GDAI01000210">
    <property type="protein sequence ID" value="JAI17393.1"/>
    <property type="molecule type" value="mRNA"/>
</dbReference>
<organism evidence="3">
    <name type="scientific">Tabanus bromius</name>
    <name type="common">Band-eyed brown horse fly</name>
    <dbReference type="NCBI Taxonomy" id="304241"/>
    <lineage>
        <taxon>Eukaryota</taxon>
        <taxon>Metazoa</taxon>
        <taxon>Ecdysozoa</taxon>
        <taxon>Arthropoda</taxon>
        <taxon>Hexapoda</taxon>
        <taxon>Insecta</taxon>
        <taxon>Pterygota</taxon>
        <taxon>Neoptera</taxon>
        <taxon>Endopterygota</taxon>
        <taxon>Diptera</taxon>
        <taxon>Brachycera</taxon>
        <taxon>Tabanomorpha</taxon>
        <taxon>Tabanoidea</taxon>
        <taxon>Tabanidae</taxon>
        <taxon>Tabanus</taxon>
    </lineage>
</organism>
<dbReference type="AlphaFoldDB" id="A0A0K8TTB1"/>
<dbReference type="InterPro" id="IPR002018">
    <property type="entry name" value="CarbesteraseB"/>
</dbReference>
<dbReference type="Gene3D" id="3.40.50.1820">
    <property type="entry name" value="alpha/beta hydrolase"/>
    <property type="match status" value="1"/>
</dbReference>
<dbReference type="InterPro" id="IPR029058">
    <property type="entry name" value="AB_hydrolase_fold"/>
</dbReference>
<dbReference type="SUPFAM" id="SSF53474">
    <property type="entry name" value="alpha/beta-Hydrolases"/>
    <property type="match status" value="1"/>
</dbReference>
<dbReference type="PANTHER" id="PTHR43142:SF12">
    <property type="entry name" value="CARBOXYLESTERASE TYPE B DOMAIN-CONTAINING PROTEIN-RELATED"/>
    <property type="match status" value="1"/>
</dbReference>
<proteinExistence type="evidence at transcript level"/>
<name>A0A0K8TTB1_TABBR</name>
<dbReference type="PANTHER" id="PTHR43142">
    <property type="entry name" value="CARBOXYLIC ESTER HYDROLASE"/>
    <property type="match status" value="1"/>
</dbReference>
<evidence type="ECO:0000259" key="2">
    <source>
        <dbReference type="Pfam" id="PF00135"/>
    </source>
</evidence>
<reference evidence="3" key="1">
    <citation type="journal article" date="2015" name="Insect Biochem. Mol. Biol.">
        <title>An insight into the sialome of the horse fly, Tabanus bromius.</title>
        <authorList>
            <person name="Ribeiro J.M."/>
            <person name="Kazimirova M."/>
            <person name="Takac P."/>
            <person name="Andersen J.F."/>
            <person name="Francischetti I.M."/>
        </authorList>
    </citation>
    <scope>NUCLEOTIDE SEQUENCE</scope>
</reference>
<evidence type="ECO:0000256" key="1">
    <source>
        <dbReference type="ARBA" id="ARBA00023180"/>
    </source>
</evidence>
<sequence length="537" mass="60806">DAPVVEIPKLGILKGSLSETFWDKKKIFQFLGVKYGESPKGARRFKKAELAKSWKGIRDATKRGQLCADDKNIHEFMKTGTVDDLEDCLYLSVYSKNLKGNSTVMFYIPSSGYFDDKSEKPPNFLLEEDIVLVVPNYRTGVLGFFSTNSKEIPGNAGFYDIILALEWVQNYIKYFGGDPSSVTVFGQGFGAAIADLLFVSPDVPDHYFHKAILQSGSLLCPWAVENNNERQIKDIGYRAGCNRNNLAIDNVNKAALEVNVEELLNDIWDCKYECSNFEPEYLGLSRIVVEGNMPQEVKKLRRKQKPVMLGVTKNEGTFAFAKVYNILLNRIDIEYEKHNSYIMLDYINDFLSIDDKAGLNSIFGAKEFFTQEQLVEGNFNKMVNGFIDYCGTLMYKAPILKTAQLHAQTDADNTFVYSFDYLGKVSNFTNISKIGDVPHKGGVYHSSENLYLFPSPELIKNMSKEDLDFARMIVQFWTSFAKRGTPRAENVEKWPAFTKVTGPVYHLDAKPYVTKSFTDEFRATVKDAENGKSLVKK</sequence>
<accession>A0A0K8TTB1</accession>
<dbReference type="ESTHER" id="tabbr-a0a0k8ttb1">
    <property type="family name" value="Carb_B_Arthropoda"/>
</dbReference>